<comment type="catalytic activity">
    <reaction evidence="1 7">
        <text>[protein]-peptidylproline (omega=180) = [protein]-peptidylproline (omega=0)</text>
        <dbReference type="Rhea" id="RHEA:16237"/>
        <dbReference type="Rhea" id="RHEA-COMP:10747"/>
        <dbReference type="Rhea" id="RHEA-COMP:10748"/>
        <dbReference type="ChEBI" id="CHEBI:83833"/>
        <dbReference type="ChEBI" id="CHEBI:83834"/>
        <dbReference type="EC" id="5.2.1.8"/>
    </reaction>
</comment>
<feature type="repeat" description="TPR" evidence="8">
    <location>
        <begin position="484"/>
        <end position="517"/>
    </location>
</feature>
<evidence type="ECO:0000256" key="2">
    <source>
        <dbReference type="ARBA" id="ARBA00013194"/>
    </source>
</evidence>
<dbReference type="InterPro" id="IPR019734">
    <property type="entry name" value="TPR_rpt"/>
</dbReference>
<evidence type="ECO:0000259" key="10">
    <source>
        <dbReference type="PROSITE" id="PS50059"/>
    </source>
</evidence>
<evidence type="ECO:0000256" key="3">
    <source>
        <dbReference type="ARBA" id="ARBA00022737"/>
    </source>
</evidence>
<dbReference type="Pfam" id="PF13181">
    <property type="entry name" value="TPR_8"/>
    <property type="match status" value="2"/>
</dbReference>
<dbReference type="InterPro" id="IPR046357">
    <property type="entry name" value="PPIase_dom_sf"/>
</dbReference>
<comment type="caution">
    <text evidence="11">The sequence shown here is derived from an EMBL/GenBank/DDBJ whole genome shotgun (WGS) entry which is preliminary data.</text>
</comment>
<dbReference type="PROSITE" id="PS50059">
    <property type="entry name" value="FKBP_PPIASE"/>
    <property type="match status" value="2"/>
</dbReference>
<gene>
    <name evidence="11" type="ORF">BWQ96_00839</name>
</gene>
<dbReference type="Gene3D" id="1.25.40.10">
    <property type="entry name" value="Tetratricopeptide repeat domain"/>
    <property type="match status" value="1"/>
</dbReference>
<dbReference type="EMBL" id="NBIV01000006">
    <property type="protein sequence ID" value="PXF49265.1"/>
    <property type="molecule type" value="Genomic_DNA"/>
</dbReference>
<dbReference type="EC" id="5.2.1.8" evidence="2 7"/>
<dbReference type="Pfam" id="PF00254">
    <property type="entry name" value="FKBP_C"/>
    <property type="match status" value="2"/>
</dbReference>
<evidence type="ECO:0000313" key="12">
    <source>
        <dbReference type="Proteomes" id="UP000247409"/>
    </source>
</evidence>
<proteinExistence type="predicted"/>
<reference evidence="11 12" key="1">
    <citation type="journal article" date="2018" name="Mol. Biol. Evol.">
        <title>Analysis of the draft genome of the red seaweed Gracilariopsis chorda provides insights into genome size evolution in Rhodophyta.</title>
        <authorList>
            <person name="Lee J."/>
            <person name="Yang E.C."/>
            <person name="Graf L."/>
            <person name="Yang J.H."/>
            <person name="Qiu H."/>
            <person name="Zel Zion U."/>
            <person name="Chan C.X."/>
            <person name="Stephens T.G."/>
            <person name="Weber A.P.M."/>
            <person name="Boo G.H."/>
            <person name="Boo S.M."/>
            <person name="Kim K.M."/>
            <person name="Shin Y."/>
            <person name="Jung M."/>
            <person name="Lee S.J."/>
            <person name="Yim H.S."/>
            <person name="Lee J.H."/>
            <person name="Bhattacharya D."/>
            <person name="Yoon H.S."/>
        </authorList>
    </citation>
    <scope>NUCLEOTIDE SEQUENCE [LARGE SCALE GENOMIC DNA]</scope>
    <source>
        <strain evidence="11 12">SKKU-2015</strain>
        <tissue evidence="11">Whole body</tissue>
    </source>
</reference>
<dbReference type="InterPro" id="IPR001179">
    <property type="entry name" value="PPIase_FKBP_dom"/>
</dbReference>
<feature type="compositionally biased region" description="Basic and acidic residues" evidence="9">
    <location>
        <begin position="567"/>
        <end position="598"/>
    </location>
</feature>
<sequence length="598" mass="65960">MTKEDMSEESSKVTPDSDFSQAGDLSGDGGVIKEIITHGVNGWQKPEDGDDVSMHYRGTLLDGSEFDSSYDRSSPFTFKLGDGKVIKGWDIVGKTMAKGEKAKVTLKPEYAYGESGSPPKIPPNATLVFEMELLSWVSKRDVFGDGLVIKSEVSAGDGWERPGKLDEITLGVVATAMEPDGRTERADLYNGQTTFTNGSGQVPLAWEKVIPDMKKNAVLSLLCTGPHTSGPGINYVPDGTEYVRFQLTMLSWKKVDDIHKDGTLVRKVLKEGEGWERPNDGATVTISAQFFHPAMDSELLVPPPEGESFLALEDFSFKVGDGVVIDGLDRVVQGMKAKESALVIIDPKHAFESAPDLLTKEMEGKGLSKESRLLVELMLMSFEKAKDVWSMSEEEKLEEMKARKQIGNDLFKKGRYPAARKSYDRAIAFFDSPTSELSPDVKPKVNELLVRCHINLAVCLDRMGDISKVMTHCKKALEIAPSNVKALYRQGCAYLEMDDFYNARSTLKHALQLSPSNIDVRRKLKEVKTKQLAQDAADKKLYSNLFGRLSKMEAKEKVANSSVQENGDTKGELEGAKKGKQAEDVEMKEATTVEGNKN</sequence>
<dbReference type="STRING" id="448386.A0A2V3J4F1"/>
<feature type="compositionally biased region" description="Basic and acidic residues" evidence="9">
    <location>
        <begin position="1"/>
        <end position="11"/>
    </location>
</feature>
<dbReference type="AlphaFoldDB" id="A0A2V3J4F1"/>
<keyword evidence="12" id="KW-1185">Reference proteome</keyword>
<dbReference type="PROSITE" id="PS50005">
    <property type="entry name" value="TPR"/>
    <property type="match status" value="1"/>
</dbReference>
<evidence type="ECO:0000256" key="1">
    <source>
        <dbReference type="ARBA" id="ARBA00000971"/>
    </source>
</evidence>
<dbReference type="Gene3D" id="3.10.50.40">
    <property type="match status" value="3"/>
</dbReference>
<dbReference type="SUPFAM" id="SSF54534">
    <property type="entry name" value="FKBP-like"/>
    <property type="match status" value="3"/>
</dbReference>
<feature type="domain" description="PPIase FKBP-type" evidence="10">
    <location>
        <begin position="49"/>
        <end position="137"/>
    </location>
</feature>
<keyword evidence="5 7" id="KW-0697">Rotamase</keyword>
<evidence type="ECO:0000313" key="11">
    <source>
        <dbReference type="EMBL" id="PXF49265.1"/>
    </source>
</evidence>
<dbReference type="PANTHER" id="PTHR46512">
    <property type="entry name" value="PEPTIDYLPROLYL ISOMERASE"/>
    <property type="match status" value="1"/>
</dbReference>
<feature type="region of interest" description="Disordered" evidence="9">
    <location>
        <begin position="1"/>
        <end position="28"/>
    </location>
</feature>
<dbReference type="GO" id="GO:0003755">
    <property type="term" value="F:peptidyl-prolyl cis-trans isomerase activity"/>
    <property type="evidence" value="ECO:0007669"/>
    <property type="project" value="UniProtKB-KW"/>
</dbReference>
<feature type="domain" description="PPIase FKBP-type" evidence="10">
    <location>
        <begin position="279"/>
        <end position="383"/>
    </location>
</feature>
<dbReference type="InterPro" id="IPR011990">
    <property type="entry name" value="TPR-like_helical_dom_sf"/>
</dbReference>
<evidence type="ECO:0000256" key="4">
    <source>
        <dbReference type="ARBA" id="ARBA00022803"/>
    </source>
</evidence>
<keyword evidence="6 7" id="KW-0413">Isomerase</keyword>
<evidence type="ECO:0000256" key="7">
    <source>
        <dbReference type="PROSITE-ProRule" id="PRU00277"/>
    </source>
</evidence>
<keyword evidence="3" id="KW-0677">Repeat</keyword>
<dbReference type="SMART" id="SM00028">
    <property type="entry name" value="TPR"/>
    <property type="match status" value="3"/>
</dbReference>
<dbReference type="InterPro" id="IPR050754">
    <property type="entry name" value="FKBP4/5/8-like"/>
</dbReference>
<dbReference type="Proteomes" id="UP000247409">
    <property type="component" value="Unassembled WGS sequence"/>
</dbReference>
<protein>
    <recommendedName>
        <fullName evidence="2 7">peptidylprolyl isomerase</fullName>
        <ecNumber evidence="2 7">5.2.1.8</ecNumber>
    </recommendedName>
</protein>
<evidence type="ECO:0000256" key="9">
    <source>
        <dbReference type="SAM" id="MobiDB-lite"/>
    </source>
</evidence>
<dbReference type="OrthoDB" id="1902587at2759"/>
<evidence type="ECO:0000256" key="5">
    <source>
        <dbReference type="ARBA" id="ARBA00023110"/>
    </source>
</evidence>
<feature type="region of interest" description="Disordered" evidence="9">
    <location>
        <begin position="556"/>
        <end position="598"/>
    </location>
</feature>
<dbReference type="PANTHER" id="PTHR46512:SF9">
    <property type="entry name" value="PEPTIDYLPROLYL ISOMERASE"/>
    <property type="match status" value="1"/>
</dbReference>
<dbReference type="SUPFAM" id="SSF48452">
    <property type="entry name" value="TPR-like"/>
    <property type="match status" value="1"/>
</dbReference>
<dbReference type="FunFam" id="3.10.50.40:FF:000006">
    <property type="entry name" value="Peptidyl-prolyl cis-trans isomerase"/>
    <property type="match status" value="1"/>
</dbReference>
<name>A0A2V3J4F1_9FLOR</name>
<evidence type="ECO:0000256" key="8">
    <source>
        <dbReference type="PROSITE-ProRule" id="PRU00339"/>
    </source>
</evidence>
<keyword evidence="4 8" id="KW-0802">TPR repeat</keyword>
<evidence type="ECO:0000256" key="6">
    <source>
        <dbReference type="ARBA" id="ARBA00023235"/>
    </source>
</evidence>
<accession>A0A2V3J4F1</accession>
<organism evidence="11 12">
    <name type="scientific">Gracilariopsis chorda</name>
    <dbReference type="NCBI Taxonomy" id="448386"/>
    <lineage>
        <taxon>Eukaryota</taxon>
        <taxon>Rhodophyta</taxon>
        <taxon>Florideophyceae</taxon>
        <taxon>Rhodymeniophycidae</taxon>
        <taxon>Gracilariales</taxon>
        <taxon>Gracilariaceae</taxon>
        <taxon>Gracilariopsis</taxon>
    </lineage>
</organism>